<reference evidence="2 3" key="1">
    <citation type="submission" date="2024-04" db="EMBL/GenBank/DDBJ databases">
        <title>Defined microbial consortia suppress multidrug-resistant proinflammatory Enterobacteriaceae via ecological control.</title>
        <authorList>
            <person name="Furuichi M."/>
            <person name="Kawaguchi T."/>
            <person name="Pust M."/>
            <person name="Yasuma K."/>
            <person name="Plichta D."/>
            <person name="Hasegawa N."/>
            <person name="Ohya T."/>
            <person name="Bhattarai S."/>
            <person name="Sasajima S."/>
            <person name="Aoto Y."/>
            <person name="Tuganbaev T."/>
            <person name="Yaginuma M."/>
            <person name="Ueda M."/>
            <person name="Okahashi N."/>
            <person name="Amafuji K."/>
            <person name="Kiridooshi Y."/>
            <person name="Sugita K."/>
            <person name="Strazar M."/>
            <person name="Skelly A."/>
            <person name="Suda W."/>
            <person name="Hattori M."/>
            <person name="Nakamoto N."/>
            <person name="Caballero S."/>
            <person name="Norman J."/>
            <person name="Olle B."/>
            <person name="Tanoue T."/>
            <person name="Arita M."/>
            <person name="Bucci V."/>
            <person name="Atarashi K."/>
            <person name="Xavier R."/>
            <person name="Honda K."/>
        </authorList>
    </citation>
    <scope>NUCLEOTIDE SEQUENCE [LARGE SCALE GENOMIC DNA]</scope>
    <source>
        <strain evidence="3">f13</strain>
    </source>
</reference>
<keyword evidence="3" id="KW-1185">Reference proteome</keyword>
<keyword evidence="1" id="KW-0812">Transmembrane</keyword>
<evidence type="ECO:0000313" key="2">
    <source>
        <dbReference type="EMBL" id="GAA6269187.1"/>
    </source>
</evidence>
<gene>
    <name evidence="2" type="ORF">F130042H8_22470</name>
</gene>
<feature type="transmembrane region" description="Helical" evidence="1">
    <location>
        <begin position="23"/>
        <end position="45"/>
    </location>
</feature>
<sequence>MDGLENVISVLDYVLDTKRKRHIMGGILLSVSFLFGSLAITVMTIKNEEEEDEQ</sequence>
<dbReference type="RefSeq" id="WP_107435908.1">
    <property type="nucleotide sequence ID" value="NZ_BAABXL010000001.1"/>
</dbReference>
<keyword evidence="1" id="KW-0472">Membrane</keyword>
<keyword evidence="1" id="KW-1133">Transmembrane helix</keyword>
<proteinExistence type="predicted"/>
<dbReference type="EMBL" id="BAABXL010000001">
    <property type="protein sequence ID" value="GAA6269187.1"/>
    <property type="molecule type" value="Genomic_DNA"/>
</dbReference>
<evidence type="ECO:0000313" key="3">
    <source>
        <dbReference type="Proteomes" id="UP001600894"/>
    </source>
</evidence>
<accession>A0ABQ0AYT6</accession>
<evidence type="ECO:0000256" key="1">
    <source>
        <dbReference type="SAM" id="Phobius"/>
    </source>
</evidence>
<name>A0ABQ0AYT6_9FIRM</name>
<comment type="caution">
    <text evidence="2">The sequence shown here is derived from an EMBL/GenBank/DDBJ whole genome shotgun (WGS) entry which is preliminary data.</text>
</comment>
<dbReference type="GeneID" id="93280401"/>
<dbReference type="Proteomes" id="UP001600894">
    <property type="component" value="Unassembled WGS sequence"/>
</dbReference>
<organism evidence="2 3">
    <name type="scientific">Enterocloster alcoholdehydrogenati</name>
    <dbReference type="NCBI Taxonomy" id="2547410"/>
    <lineage>
        <taxon>Bacteria</taxon>
        <taxon>Bacillati</taxon>
        <taxon>Bacillota</taxon>
        <taxon>Clostridia</taxon>
        <taxon>Lachnospirales</taxon>
        <taxon>Lachnospiraceae</taxon>
        <taxon>Enterocloster</taxon>
    </lineage>
</organism>
<evidence type="ECO:0008006" key="4">
    <source>
        <dbReference type="Google" id="ProtNLM"/>
    </source>
</evidence>
<protein>
    <recommendedName>
        <fullName evidence="4">Histidine kinase</fullName>
    </recommendedName>
</protein>